<evidence type="ECO:0000256" key="1">
    <source>
        <dbReference type="SAM" id="MobiDB-lite"/>
    </source>
</evidence>
<dbReference type="VEuPathDB" id="FungiDB:PPTG_08246"/>
<dbReference type="EMBL" id="KI685151">
    <property type="protein sequence ID" value="ETK92571.1"/>
    <property type="molecule type" value="Genomic_DNA"/>
</dbReference>
<feature type="region of interest" description="Disordered" evidence="1">
    <location>
        <begin position="95"/>
        <end position="119"/>
    </location>
</feature>
<accession>W2HDL0</accession>
<gene>
    <name evidence="2" type="ORF">L915_04096</name>
</gene>
<name>W2HDL0_PHYNI</name>
<proteinExistence type="predicted"/>
<dbReference type="AlphaFoldDB" id="W2HDL0"/>
<reference evidence="2" key="1">
    <citation type="submission" date="2013-11" db="EMBL/GenBank/DDBJ databases">
        <title>The Genome Sequence of Phytophthora parasitica CJ02B3.</title>
        <authorList>
            <consortium name="The Broad Institute Genomics Platform"/>
            <person name="Russ C."/>
            <person name="Tyler B."/>
            <person name="Panabieres F."/>
            <person name="Shan W."/>
            <person name="Tripathy S."/>
            <person name="Grunwald N."/>
            <person name="Machado M."/>
            <person name="Johnson C.S."/>
            <person name="Arredondo F."/>
            <person name="Hong C."/>
            <person name="Coffey M."/>
            <person name="Young S.K."/>
            <person name="Zeng Q."/>
            <person name="Gargeya S."/>
            <person name="Fitzgerald M."/>
            <person name="Abouelleil A."/>
            <person name="Alvarado L."/>
            <person name="Chapman S.B."/>
            <person name="Gainer-Dewar J."/>
            <person name="Goldberg J."/>
            <person name="Griggs A."/>
            <person name="Gujja S."/>
            <person name="Hansen M."/>
            <person name="Howarth C."/>
            <person name="Imamovic A."/>
            <person name="Ireland A."/>
            <person name="Larimer J."/>
            <person name="McCowan C."/>
            <person name="Murphy C."/>
            <person name="Pearson M."/>
            <person name="Poon T.W."/>
            <person name="Priest M."/>
            <person name="Roberts A."/>
            <person name="Saif S."/>
            <person name="Shea T."/>
            <person name="Sykes S."/>
            <person name="Wortman J."/>
            <person name="Nusbaum C."/>
            <person name="Birren B."/>
        </authorList>
    </citation>
    <scope>NUCLEOTIDE SEQUENCE [LARGE SCALE GENOMIC DNA]</scope>
    <source>
        <strain evidence="2">CJ02B3</strain>
    </source>
</reference>
<organism evidence="2">
    <name type="scientific">Phytophthora nicotianae</name>
    <name type="common">Potato buckeye rot agent</name>
    <name type="synonym">Phytophthora parasitica</name>
    <dbReference type="NCBI Taxonomy" id="4792"/>
    <lineage>
        <taxon>Eukaryota</taxon>
        <taxon>Sar</taxon>
        <taxon>Stramenopiles</taxon>
        <taxon>Oomycota</taxon>
        <taxon>Peronosporomycetes</taxon>
        <taxon>Peronosporales</taxon>
        <taxon>Peronosporaceae</taxon>
        <taxon>Phytophthora</taxon>
    </lineage>
</organism>
<protein>
    <submittedName>
        <fullName evidence="2">Uncharacterized protein</fullName>
    </submittedName>
</protein>
<dbReference type="Proteomes" id="UP000053236">
    <property type="component" value="Unassembled WGS sequence"/>
</dbReference>
<sequence>MTVFDFGDLDCGGDPDGRVAKKRCRDECSTEAAKSVGQEMYGAYVRVEMPGCKAIESQVRPREALGERRMRTLEVVSIATHDELGLDMELQKQTVSGWSTNHEASKEKRQPTKADLRRQ</sequence>
<evidence type="ECO:0000313" key="2">
    <source>
        <dbReference type="EMBL" id="ETK92571.1"/>
    </source>
</evidence>
<feature type="compositionally biased region" description="Basic and acidic residues" evidence="1">
    <location>
        <begin position="103"/>
        <end position="119"/>
    </location>
</feature>